<sequence>MLTVKLPFPKDSVQMIIPQVNFPPVSGANFRIQRRPGLFDALPMHSCGKIHELCNVVDHLVGVAQFRQVVRRPVVKARLAMAGLLSLGKSLFATLAYSLPQYPVHWNLPSQKSNGMATGEKRSDLRDANLRAFLGAAERIKFHVVALQETKCRWSDVRPMNDGRLIIRGEKVPSRNVGSVGFVVHPSVVHLDDSHEILSPRLIILCLRPLRQKPISIIICYSPTSIADESELDAFYEELEKVIRNEKSFYKFVIGHFNANLGKVTEEEHRIGRFGQRERNENGNRLAARLFHGNSLFMKKDHRDLHIEEDPNVDYGILLIGLRACAERASKLRTTNLDRISNTIKELLERRMTLRLGPNASHIERLVANASCRKALQEEFSNYKQKKILEAAQRRTSLRRCRREYNIPLAALLSEDETRSSSRREMEIVTERFYSNLFRSSTPVSSPIIIIGEAPPRIPPSEVRVAIKSMKPGTASGPDFIAADFLRAVAIHFM</sequence>
<dbReference type="EMBL" id="JAVFWL010000004">
    <property type="protein sequence ID" value="KAK6749202.1"/>
    <property type="molecule type" value="Genomic_DNA"/>
</dbReference>
<reference evidence="1 2" key="1">
    <citation type="submission" date="2023-08" db="EMBL/GenBank/DDBJ databases">
        <title>A Necator americanus chromosomal reference genome.</title>
        <authorList>
            <person name="Ilik V."/>
            <person name="Petrzelkova K.J."/>
            <person name="Pardy F."/>
            <person name="Fuh T."/>
            <person name="Niatou-Singa F.S."/>
            <person name="Gouil Q."/>
            <person name="Baker L."/>
            <person name="Ritchie M.E."/>
            <person name="Jex A.R."/>
            <person name="Gazzola D."/>
            <person name="Li H."/>
            <person name="Toshio Fujiwara R."/>
            <person name="Zhan B."/>
            <person name="Aroian R.V."/>
            <person name="Pafco B."/>
            <person name="Schwarz E.M."/>
        </authorList>
    </citation>
    <scope>NUCLEOTIDE SEQUENCE [LARGE SCALE GENOMIC DNA]</scope>
    <source>
        <strain evidence="1 2">Aroian</strain>
        <tissue evidence="1">Whole animal</tissue>
    </source>
</reference>
<keyword evidence="2" id="KW-1185">Reference proteome</keyword>
<evidence type="ECO:0000313" key="1">
    <source>
        <dbReference type="EMBL" id="KAK6749202.1"/>
    </source>
</evidence>
<dbReference type="Proteomes" id="UP001303046">
    <property type="component" value="Unassembled WGS sequence"/>
</dbReference>
<gene>
    <name evidence="1" type="primary">Necator_chrIV.g14961</name>
    <name evidence="1" type="ORF">RB195_001666</name>
</gene>
<evidence type="ECO:0008006" key="3">
    <source>
        <dbReference type="Google" id="ProtNLM"/>
    </source>
</evidence>
<proteinExistence type="predicted"/>
<comment type="caution">
    <text evidence="1">The sequence shown here is derived from an EMBL/GenBank/DDBJ whole genome shotgun (WGS) entry which is preliminary data.</text>
</comment>
<dbReference type="InterPro" id="IPR036691">
    <property type="entry name" value="Endo/exonu/phosph_ase_sf"/>
</dbReference>
<dbReference type="SUPFAM" id="SSF56219">
    <property type="entry name" value="DNase I-like"/>
    <property type="match status" value="1"/>
</dbReference>
<organism evidence="1 2">
    <name type="scientific">Necator americanus</name>
    <name type="common">Human hookworm</name>
    <dbReference type="NCBI Taxonomy" id="51031"/>
    <lineage>
        <taxon>Eukaryota</taxon>
        <taxon>Metazoa</taxon>
        <taxon>Ecdysozoa</taxon>
        <taxon>Nematoda</taxon>
        <taxon>Chromadorea</taxon>
        <taxon>Rhabditida</taxon>
        <taxon>Rhabditina</taxon>
        <taxon>Rhabditomorpha</taxon>
        <taxon>Strongyloidea</taxon>
        <taxon>Ancylostomatidae</taxon>
        <taxon>Bunostominae</taxon>
        <taxon>Necator</taxon>
    </lineage>
</organism>
<dbReference type="Gene3D" id="3.60.10.10">
    <property type="entry name" value="Endonuclease/exonuclease/phosphatase"/>
    <property type="match status" value="1"/>
</dbReference>
<accession>A0ABR1DFS0</accession>
<evidence type="ECO:0000313" key="2">
    <source>
        <dbReference type="Proteomes" id="UP001303046"/>
    </source>
</evidence>
<name>A0ABR1DFS0_NECAM</name>
<protein>
    <recommendedName>
        <fullName evidence="3">Endonuclease/exonuclease/phosphatase domain-containing protein</fullName>
    </recommendedName>
</protein>